<sequence length="226" mass="25782">MRPKHQCQDIKNSDRPRPIRKGQRELQEVGQLTSLPEKDKDFGQGKQKASNQKNLSQMAFVIGNRMQQRMLKRPWLRLFSNDLLHGMYADLNGNGKKQLVMPLWCKDLAANRNANSRLAKSTRFGKNEPTLYPAFTLSDYRICDSRHSPAALRSVIGISTVNQVIRPRRGTPILLRGGKHLSVPWQVNNSSKHTIGSQWEHSVPRALQTETNFQTNSELFNSNHTS</sequence>
<comment type="caution">
    <text evidence="2">The sequence shown here is derived from an EMBL/GenBank/DDBJ whole genome shotgun (WGS) entry which is preliminary data.</text>
</comment>
<accession>A0AAV4D819</accession>
<protein>
    <submittedName>
        <fullName evidence="2">Uncharacterized protein</fullName>
    </submittedName>
</protein>
<reference evidence="2 3" key="1">
    <citation type="journal article" date="2021" name="Elife">
        <title>Chloroplast acquisition without the gene transfer in kleptoplastic sea slugs, Plakobranchus ocellatus.</title>
        <authorList>
            <person name="Maeda T."/>
            <person name="Takahashi S."/>
            <person name="Yoshida T."/>
            <person name="Shimamura S."/>
            <person name="Takaki Y."/>
            <person name="Nagai Y."/>
            <person name="Toyoda A."/>
            <person name="Suzuki Y."/>
            <person name="Arimoto A."/>
            <person name="Ishii H."/>
            <person name="Satoh N."/>
            <person name="Nishiyama T."/>
            <person name="Hasebe M."/>
            <person name="Maruyama T."/>
            <person name="Minagawa J."/>
            <person name="Obokata J."/>
            <person name="Shigenobu S."/>
        </authorList>
    </citation>
    <scope>NUCLEOTIDE SEQUENCE [LARGE SCALE GENOMIC DNA]</scope>
</reference>
<feature type="region of interest" description="Disordered" evidence="1">
    <location>
        <begin position="1"/>
        <end position="51"/>
    </location>
</feature>
<evidence type="ECO:0000313" key="2">
    <source>
        <dbReference type="EMBL" id="GFO40096.1"/>
    </source>
</evidence>
<dbReference type="AlphaFoldDB" id="A0AAV4D819"/>
<evidence type="ECO:0000256" key="1">
    <source>
        <dbReference type="SAM" id="MobiDB-lite"/>
    </source>
</evidence>
<dbReference type="Proteomes" id="UP000735302">
    <property type="component" value="Unassembled WGS sequence"/>
</dbReference>
<name>A0AAV4D819_9GAST</name>
<gene>
    <name evidence="2" type="ORF">PoB_006660100</name>
</gene>
<feature type="compositionally biased region" description="Basic and acidic residues" evidence="1">
    <location>
        <begin position="1"/>
        <end position="27"/>
    </location>
</feature>
<proteinExistence type="predicted"/>
<organism evidence="2 3">
    <name type="scientific">Plakobranchus ocellatus</name>
    <dbReference type="NCBI Taxonomy" id="259542"/>
    <lineage>
        <taxon>Eukaryota</taxon>
        <taxon>Metazoa</taxon>
        <taxon>Spiralia</taxon>
        <taxon>Lophotrochozoa</taxon>
        <taxon>Mollusca</taxon>
        <taxon>Gastropoda</taxon>
        <taxon>Heterobranchia</taxon>
        <taxon>Euthyneura</taxon>
        <taxon>Panpulmonata</taxon>
        <taxon>Sacoglossa</taxon>
        <taxon>Placobranchoidea</taxon>
        <taxon>Plakobranchidae</taxon>
        <taxon>Plakobranchus</taxon>
    </lineage>
</organism>
<keyword evidence="3" id="KW-1185">Reference proteome</keyword>
<evidence type="ECO:0000313" key="3">
    <source>
        <dbReference type="Proteomes" id="UP000735302"/>
    </source>
</evidence>
<dbReference type="EMBL" id="BLXT01007574">
    <property type="protein sequence ID" value="GFO40096.1"/>
    <property type="molecule type" value="Genomic_DNA"/>
</dbReference>